<accession>A0ABV8KES1</accession>
<dbReference type="EMBL" id="JBHSBN010000001">
    <property type="protein sequence ID" value="MFC4104489.1"/>
    <property type="molecule type" value="Genomic_DNA"/>
</dbReference>
<sequence length="99" mass="11413">MPLHLYRGREVTPAPRPPHVPRRPLWLCRACSENWPCPTARLKLKAEYGDDRTALIIYLCGLLHEAIEDMNRLHPDNGPDPGSLFNRIVGWARPRTHIE</sequence>
<protein>
    <recommendedName>
        <fullName evidence="3">Flavin reductase</fullName>
    </recommendedName>
</protein>
<proteinExistence type="predicted"/>
<gene>
    <name evidence="1" type="ORF">ACFOX0_00850</name>
</gene>
<keyword evidence="2" id="KW-1185">Reference proteome</keyword>
<dbReference type="RefSeq" id="WP_377541428.1">
    <property type="nucleotide sequence ID" value="NZ_JBHSBN010000001.1"/>
</dbReference>
<reference evidence="2" key="1">
    <citation type="journal article" date="2019" name="Int. J. Syst. Evol. Microbiol.">
        <title>The Global Catalogue of Microorganisms (GCM) 10K type strain sequencing project: providing services to taxonomists for standard genome sequencing and annotation.</title>
        <authorList>
            <consortium name="The Broad Institute Genomics Platform"/>
            <consortium name="The Broad Institute Genome Sequencing Center for Infectious Disease"/>
            <person name="Wu L."/>
            <person name="Ma J."/>
        </authorList>
    </citation>
    <scope>NUCLEOTIDE SEQUENCE [LARGE SCALE GENOMIC DNA]</scope>
    <source>
        <strain evidence="2">2902at01</strain>
    </source>
</reference>
<name>A0ABV8KES1_9ACTN</name>
<dbReference type="Proteomes" id="UP001595868">
    <property type="component" value="Unassembled WGS sequence"/>
</dbReference>
<evidence type="ECO:0000313" key="1">
    <source>
        <dbReference type="EMBL" id="MFC4104489.1"/>
    </source>
</evidence>
<evidence type="ECO:0008006" key="3">
    <source>
        <dbReference type="Google" id="ProtNLM"/>
    </source>
</evidence>
<comment type="caution">
    <text evidence="1">The sequence shown here is derived from an EMBL/GenBank/DDBJ whole genome shotgun (WGS) entry which is preliminary data.</text>
</comment>
<evidence type="ECO:0000313" key="2">
    <source>
        <dbReference type="Proteomes" id="UP001595868"/>
    </source>
</evidence>
<organism evidence="1 2">
    <name type="scientific">Micromonospora zhanjiangensis</name>
    <dbReference type="NCBI Taxonomy" id="1522057"/>
    <lineage>
        <taxon>Bacteria</taxon>
        <taxon>Bacillati</taxon>
        <taxon>Actinomycetota</taxon>
        <taxon>Actinomycetes</taxon>
        <taxon>Micromonosporales</taxon>
        <taxon>Micromonosporaceae</taxon>
        <taxon>Micromonospora</taxon>
    </lineage>
</organism>